<dbReference type="OrthoDB" id="5778218at2759"/>
<dbReference type="AlphaFoldDB" id="A0A6J8BWP8"/>
<organism evidence="3 4">
    <name type="scientific">Mytilus coruscus</name>
    <name type="common">Sea mussel</name>
    <dbReference type="NCBI Taxonomy" id="42192"/>
    <lineage>
        <taxon>Eukaryota</taxon>
        <taxon>Metazoa</taxon>
        <taxon>Spiralia</taxon>
        <taxon>Lophotrochozoa</taxon>
        <taxon>Mollusca</taxon>
        <taxon>Bivalvia</taxon>
        <taxon>Autobranchia</taxon>
        <taxon>Pteriomorphia</taxon>
        <taxon>Mytilida</taxon>
        <taxon>Mytiloidea</taxon>
        <taxon>Mytilidae</taxon>
        <taxon>Mytilinae</taxon>
        <taxon>Mytilus</taxon>
    </lineage>
</organism>
<sequence>MSASMKAILHQILHYLVLFLSVYTLVHNVHCITEDITDYLLCRKCGHEIARGTDLTSMPSKLAHRQRNDTISGVKDVLIQLFQNPHGLYFEVVTTQEADVQPTGEYSNIQTWFLDYMWQLVACPRCGTHLGWLYSYVGLESQKPKSFIGLILQNLLEDIESQTIIHIPKTYGS</sequence>
<evidence type="ECO:0000259" key="2">
    <source>
        <dbReference type="PROSITE" id="PS51788"/>
    </source>
</evidence>
<feature type="domain" description="CULT" evidence="2">
    <location>
        <begin position="37"/>
        <end position="159"/>
    </location>
</feature>
<evidence type="ECO:0000313" key="4">
    <source>
        <dbReference type="Proteomes" id="UP000507470"/>
    </source>
</evidence>
<dbReference type="EMBL" id="CACVKT020004142">
    <property type="protein sequence ID" value="CAC5388112.1"/>
    <property type="molecule type" value="Genomic_DNA"/>
</dbReference>
<reference evidence="3 4" key="1">
    <citation type="submission" date="2020-06" db="EMBL/GenBank/DDBJ databases">
        <authorList>
            <person name="Li R."/>
            <person name="Bekaert M."/>
        </authorList>
    </citation>
    <scope>NUCLEOTIDE SEQUENCE [LARGE SCALE GENOMIC DNA]</scope>
    <source>
        <strain evidence="4">wild</strain>
    </source>
</reference>
<feature type="chain" id="PRO_5026789690" description="CULT domain-containing protein" evidence="1">
    <location>
        <begin position="29"/>
        <end position="173"/>
    </location>
</feature>
<name>A0A6J8BWP8_MYTCO</name>
<protein>
    <recommendedName>
        <fullName evidence="2">CULT domain-containing protein</fullName>
    </recommendedName>
</protein>
<accession>A0A6J8BWP8</accession>
<feature type="signal peptide" evidence="1">
    <location>
        <begin position="1"/>
        <end position="28"/>
    </location>
</feature>
<dbReference type="InterPro" id="IPR034750">
    <property type="entry name" value="CULT"/>
</dbReference>
<gene>
    <name evidence="3" type="ORF">MCOR_23392</name>
</gene>
<dbReference type="PROSITE" id="PS51788">
    <property type="entry name" value="CULT"/>
    <property type="match status" value="1"/>
</dbReference>
<keyword evidence="4" id="KW-1185">Reference proteome</keyword>
<proteinExistence type="predicted"/>
<dbReference type="CDD" id="cd15777">
    <property type="entry name" value="CRBN_C_like"/>
    <property type="match status" value="1"/>
</dbReference>
<dbReference type="Gene3D" id="2.170.150.20">
    <property type="entry name" value="Peptide methionine sulfoxide reductase"/>
    <property type="match status" value="1"/>
</dbReference>
<dbReference type="Proteomes" id="UP000507470">
    <property type="component" value="Unassembled WGS sequence"/>
</dbReference>
<evidence type="ECO:0000313" key="3">
    <source>
        <dbReference type="EMBL" id="CAC5388112.1"/>
    </source>
</evidence>
<evidence type="ECO:0000256" key="1">
    <source>
        <dbReference type="SAM" id="SignalP"/>
    </source>
</evidence>
<keyword evidence="1" id="KW-0732">Signal</keyword>